<organism evidence="10 11">
    <name type="scientific">Bradyrhizobium lablabi</name>
    <dbReference type="NCBI Taxonomy" id="722472"/>
    <lineage>
        <taxon>Bacteria</taxon>
        <taxon>Pseudomonadati</taxon>
        <taxon>Pseudomonadota</taxon>
        <taxon>Alphaproteobacteria</taxon>
        <taxon>Hyphomicrobiales</taxon>
        <taxon>Nitrobacteraceae</taxon>
        <taxon>Bradyrhizobium</taxon>
    </lineage>
</organism>
<dbReference type="InterPro" id="IPR052157">
    <property type="entry name" value="BCAA_transport_permease"/>
</dbReference>
<dbReference type="GO" id="GO:0022857">
    <property type="term" value="F:transmembrane transporter activity"/>
    <property type="evidence" value="ECO:0007669"/>
    <property type="project" value="InterPro"/>
</dbReference>
<accession>A0A1M6J618</accession>
<dbReference type="CDD" id="cd06582">
    <property type="entry name" value="TM_PBP1_LivH_like"/>
    <property type="match status" value="1"/>
</dbReference>
<gene>
    <name evidence="10" type="ORF">SAMN05444159_0571</name>
</gene>
<keyword evidence="2" id="KW-0813">Transport</keyword>
<dbReference type="Proteomes" id="UP000189935">
    <property type="component" value="Chromosome I"/>
</dbReference>
<keyword evidence="5" id="KW-0029">Amino-acid transport</keyword>
<feature type="transmembrane region" description="Helical" evidence="9">
    <location>
        <begin position="43"/>
        <end position="60"/>
    </location>
</feature>
<sequence length="288" mass="29988">MSSILVQVIVGGLLLGAVYALFSSGLTLIWGMMNVINFAHGDFVMLGMYVAFVVWTLFGVGPLVGAPVAALVLATLGVIVYFGLIRSVMRGPMLAQILGTFGLALLLRYSVFWGFGANFQTLPENLVGGTFDVLGIRIQASRLLAGAVALLVTLGLHLLLTRTSLGSKMLAVAEDSTAAQLMGIRPDSMQAIAWAIAAGATGIAGALIATFFYIAPTVGETLGIVAFVTVSLGGFGSVPGALVAGLLIGVIESVSAYSIGAVYKDIVVYSLFLCFLWFRPQGLMGKKA</sequence>
<dbReference type="InterPro" id="IPR001851">
    <property type="entry name" value="ABC_transp_permease"/>
</dbReference>
<keyword evidence="7 9" id="KW-0472">Membrane</keyword>
<keyword evidence="3" id="KW-1003">Cell membrane</keyword>
<keyword evidence="4 9" id="KW-0812">Transmembrane</keyword>
<evidence type="ECO:0000256" key="4">
    <source>
        <dbReference type="ARBA" id="ARBA00022692"/>
    </source>
</evidence>
<dbReference type="AlphaFoldDB" id="A0A1M6J618"/>
<evidence type="ECO:0000256" key="1">
    <source>
        <dbReference type="ARBA" id="ARBA00004651"/>
    </source>
</evidence>
<name>A0A1M6J618_9BRAD</name>
<feature type="transmembrane region" description="Helical" evidence="9">
    <location>
        <begin position="97"/>
        <end position="116"/>
    </location>
</feature>
<feature type="transmembrane region" description="Helical" evidence="9">
    <location>
        <begin position="261"/>
        <end position="278"/>
    </location>
</feature>
<dbReference type="RefSeq" id="WP_079536666.1">
    <property type="nucleotide sequence ID" value="NZ_LT670844.1"/>
</dbReference>
<evidence type="ECO:0000256" key="9">
    <source>
        <dbReference type="SAM" id="Phobius"/>
    </source>
</evidence>
<dbReference type="PANTHER" id="PTHR11795">
    <property type="entry name" value="BRANCHED-CHAIN AMINO ACID TRANSPORT SYSTEM PERMEASE PROTEIN LIVH"/>
    <property type="match status" value="1"/>
</dbReference>
<dbReference type="Pfam" id="PF02653">
    <property type="entry name" value="BPD_transp_2"/>
    <property type="match status" value="1"/>
</dbReference>
<feature type="transmembrane region" description="Helical" evidence="9">
    <location>
        <begin position="66"/>
        <end position="85"/>
    </location>
</feature>
<comment type="subcellular location">
    <subcellularLocation>
        <location evidence="1">Cell membrane</location>
        <topology evidence="1">Multi-pass membrane protein</topology>
    </subcellularLocation>
</comment>
<evidence type="ECO:0000313" key="10">
    <source>
        <dbReference type="EMBL" id="SHJ42135.1"/>
    </source>
</evidence>
<feature type="transmembrane region" description="Helical" evidence="9">
    <location>
        <begin position="136"/>
        <end position="160"/>
    </location>
</feature>
<reference evidence="10 11" key="1">
    <citation type="submission" date="2016-11" db="EMBL/GenBank/DDBJ databases">
        <authorList>
            <person name="Jaros S."/>
            <person name="Januszkiewicz K."/>
            <person name="Wedrychowicz H."/>
        </authorList>
    </citation>
    <scope>NUCLEOTIDE SEQUENCE [LARGE SCALE GENOMIC DNA]</scope>
    <source>
        <strain evidence="10 11">GAS499</strain>
    </source>
</reference>
<evidence type="ECO:0000256" key="6">
    <source>
        <dbReference type="ARBA" id="ARBA00022989"/>
    </source>
</evidence>
<proteinExistence type="inferred from homology"/>
<feature type="transmembrane region" description="Helical" evidence="9">
    <location>
        <begin position="191"/>
        <end position="215"/>
    </location>
</feature>
<evidence type="ECO:0000256" key="8">
    <source>
        <dbReference type="ARBA" id="ARBA00037998"/>
    </source>
</evidence>
<protein>
    <submittedName>
        <fullName evidence="10">Amino acid/amide ABC transporter membrane protein 1, HAAT family</fullName>
    </submittedName>
</protein>
<dbReference type="GO" id="GO:0005886">
    <property type="term" value="C:plasma membrane"/>
    <property type="evidence" value="ECO:0007669"/>
    <property type="project" value="UniProtKB-SubCell"/>
</dbReference>
<feature type="transmembrane region" description="Helical" evidence="9">
    <location>
        <begin position="6"/>
        <end position="31"/>
    </location>
</feature>
<dbReference type="OrthoDB" id="153121at2"/>
<evidence type="ECO:0000256" key="7">
    <source>
        <dbReference type="ARBA" id="ARBA00023136"/>
    </source>
</evidence>
<keyword evidence="6 9" id="KW-1133">Transmembrane helix</keyword>
<evidence type="ECO:0000256" key="2">
    <source>
        <dbReference type="ARBA" id="ARBA00022448"/>
    </source>
</evidence>
<dbReference type="GO" id="GO:0006865">
    <property type="term" value="P:amino acid transport"/>
    <property type="evidence" value="ECO:0007669"/>
    <property type="project" value="UniProtKB-KW"/>
</dbReference>
<comment type="similarity">
    <text evidence="8">Belongs to the binding-protein-dependent transport system permease family. LivHM subfamily.</text>
</comment>
<feature type="transmembrane region" description="Helical" evidence="9">
    <location>
        <begin position="221"/>
        <end position="249"/>
    </location>
</feature>
<evidence type="ECO:0000256" key="3">
    <source>
        <dbReference type="ARBA" id="ARBA00022475"/>
    </source>
</evidence>
<evidence type="ECO:0000256" key="5">
    <source>
        <dbReference type="ARBA" id="ARBA00022970"/>
    </source>
</evidence>
<evidence type="ECO:0000313" key="11">
    <source>
        <dbReference type="Proteomes" id="UP000189935"/>
    </source>
</evidence>
<dbReference type="EMBL" id="LT670844">
    <property type="protein sequence ID" value="SHJ42135.1"/>
    <property type="molecule type" value="Genomic_DNA"/>
</dbReference>
<dbReference type="PANTHER" id="PTHR11795:SF445">
    <property type="entry name" value="AMINO ACID ABC TRANSPORTER PERMEASE PROTEIN"/>
    <property type="match status" value="1"/>
</dbReference>